<feature type="chain" id="PRO_5042268268" description="Secreted protein" evidence="1">
    <location>
        <begin position="24"/>
        <end position="71"/>
    </location>
</feature>
<dbReference type="AlphaFoldDB" id="A0AAE0NE30"/>
<dbReference type="Proteomes" id="UP001287356">
    <property type="component" value="Unassembled WGS sequence"/>
</dbReference>
<organism evidence="2 3">
    <name type="scientific">Lasiosphaeria ovina</name>
    <dbReference type="NCBI Taxonomy" id="92902"/>
    <lineage>
        <taxon>Eukaryota</taxon>
        <taxon>Fungi</taxon>
        <taxon>Dikarya</taxon>
        <taxon>Ascomycota</taxon>
        <taxon>Pezizomycotina</taxon>
        <taxon>Sordariomycetes</taxon>
        <taxon>Sordariomycetidae</taxon>
        <taxon>Sordariales</taxon>
        <taxon>Lasiosphaeriaceae</taxon>
        <taxon>Lasiosphaeria</taxon>
    </lineage>
</organism>
<dbReference type="EMBL" id="JAULSN010000002">
    <property type="protein sequence ID" value="KAK3379774.1"/>
    <property type="molecule type" value="Genomic_DNA"/>
</dbReference>
<name>A0AAE0NE30_9PEZI</name>
<keyword evidence="1" id="KW-0732">Signal</keyword>
<evidence type="ECO:0008006" key="4">
    <source>
        <dbReference type="Google" id="ProtNLM"/>
    </source>
</evidence>
<gene>
    <name evidence="2" type="ORF">B0T24DRAFT_168526</name>
</gene>
<reference evidence="2" key="1">
    <citation type="journal article" date="2023" name="Mol. Phylogenet. Evol.">
        <title>Genome-scale phylogeny and comparative genomics of the fungal order Sordariales.</title>
        <authorList>
            <person name="Hensen N."/>
            <person name="Bonometti L."/>
            <person name="Westerberg I."/>
            <person name="Brannstrom I.O."/>
            <person name="Guillou S."/>
            <person name="Cros-Aarteil S."/>
            <person name="Calhoun S."/>
            <person name="Haridas S."/>
            <person name="Kuo A."/>
            <person name="Mondo S."/>
            <person name="Pangilinan J."/>
            <person name="Riley R."/>
            <person name="LaButti K."/>
            <person name="Andreopoulos B."/>
            <person name="Lipzen A."/>
            <person name="Chen C."/>
            <person name="Yan M."/>
            <person name="Daum C."/>
            <person name="Ng V."/>
            <person name="Clum A."/>
            <person name="Steindorff A."/>
            <person name="Ohm R.A."/>
            <person name="Martin F."/>
            <person name="Silar P."/>
            <person name="Natvig D.O."/>
            <person name="Lalanne C."/>
            <person name="Gautier V."/>
            <person name="Ament-Velasquez S.L."/>
            <person name="Kruys A."/>
            <person name="Hutchinson M.I."/>
            <person name="Powell A.J."/>
            <person name="Barry K."/>
            <person name="Miller A.N."/>
            <person name="Grigoriev I.V."/>
            <person name="Debuchy R."/>
            <person name="Gladieux P."/>
            <person name="Hiltunen Thoren M."/>
            <person name="Johannesson H."/>
        </authorList>
    </citation>
    <scope>NUCLEOTIDE SEQUENCE</scope>
    <source>
        <strain evidence="2">CBS 958.72</strain>
    </source>
</reference>
<accession>A0AAE0NE30</accession>
<feature type="signal peptide" evidence="1">
    <location>
        <begin position="1"/>
        <end position="23"/>
    </location>
</feature>
<evidence type="ECO:0000256" key="1">
    <source>
        <dbReference type="SAM" id="SignalP"/>
    </source>
</evidence>
<evidence type="ECO:0000313" key="2">
    <source>
        <dbReference type="EMBL" id="KAK3379774.1"/>
    </source>
</evidence>
<protein>
    <recommendedName>
        <fullName evidence="4">Secreted protein</fullName>
    </recommendedName>
</protein>
<evidence type="ECO:0000313" key="3">
    <source>
        <dbReference type="Proteomes" id="UP001287356"/>
    </source>
</evidence>
<sequence>MYLSPPKISIFLMALLTCHGKDATNCRTKLWPSCFGSSAAKAGPQISAMPTSRAVNAIFFSPEKLTRHYCS</sequence>
<reference evidence="2" key="2">
    <citation type="submission" date="2023-06" db="EMBL/GenBank/DDBJ databases">
        <authorList>
            <consortium name="Lawrence Berkeley National Laboratory"/>
            <person name="Haridas S."/>
            <person name="Hensen N."/>
            <person name="Bonometti L."/>
            <person name="Westerberg I."/>
            <person name="Brannstrom I.O."/>
            <person name="Guillou S."/>
            <person name="Cros-Aarteil S."/>
            <person name="Calhoun S."/>
            <person name="Kuo A."/>
            <person name="Mondo S."/>
            <person name="Pangilinan J."/>
            <person name="Riley R."/>
            <person name="Labutti K."/>
            <person name="Andreopoulos B."/>
            <person name="Lipzen A."/>
            <person name="Chen C."/>
            <person name="Yanf M."/>
            <person name="Daum C."/>
            <person name="Ng V."/>
            <person name="Clum A."/>
            <person name="Steindorff A."/>
            <person name="Ohm R."/>
            <person name="Martin F."/>
            <person name="Silar P."/>
            <person name="Natvig D."/>
            <person name="Lalanne C."/>
            <person name="Gautier V."/>
            <person name="Ament-Velasquez S.L."/>
            <person name="Kruys A."/>
            <person name="Hutchinson M.I."/>
            <person name="Powell A.J."/>
            <person name="Barry K."/>
            <person name="Miller A.N."/>
            <person name="Grigoriev I.V."/>
            <person name="Debuchy R."/>
            <person name="Gladieux P."/>
            <person name="Thoren M.H."/>
            <person name="Johannesson H."/>
        </authorList>
    </citation>
    <scope>NUCLEOTIDE SEQUENCE</scope>
    <source>
        <strain evidence="2">CBS 958.72</strain>
    </source>
</reference>
<proteinExistence type="predicted"/>
<comment type="caution">
    <text evidence="2">The sequence shown here is derived from an EMBL/GenBank/DDBJ whole genome shotgun (WGS) entry which is preliminary data.</text>
</comment>
<keyword evidence="3" id="KW-1185">Reference proteome</keyword>